<dbReference type="InterPro" id="IPR003675">
    <property type="entry name" value="Rce1/LyrA-like_dom"/>
</dbReference>
<reference evidence="4" key="3">
    <citation type="submission" date="2018-08" db="UniProtKB">
        <authorList>
            <consortium name="EnsemblPlants"/>
        </authorList>
    </citation>
    <scope>IDENTIFICATION</scope>
    <source>
        <strain evidence="4">cv. Bd21</strain>
    </source>
</reference>
<feature type="transmembrane region" description="Helical" evidence="1">
    <location>
        <begin position="143"/>
        <end position="159"/>
    </location>
</feature>
<dbReference type="EnsemblPlants" id="KQK16402">
    <property type="protein sequence ID" value="KQK16402"/>
    <property type="gene ID" value="BRADI_1g28580v3"/>
</dbReference>
<dbReference type="EMBL" id="CM000880">
    <property type="protein sequence ID" value="KQK16402.1"/>
    <property type="molecule type" value="Genomic_DNA"/>
</dbReference>
<evidence type="ECO:0000313" key="3">
    <source>
        <dbReference type="EMBL" id="KQK16402.1"/>
    </source>
</evidence>
<protein>
    <recommendedName>
        <fullName evidence="2">CAAX prenyl protease 2/Lysostaphin resistance protein A-like domain-containing protein</fullName>
    </recommendedName>
</protein>
<evidence type="ECO:0000256" key="1">
    <source>
        <dbReference type="SAM" id="Phobius"/>
    </source>
</evidence>
<gene>
    <name evidence="4" type="primary">LOC100841614</name>
    <name evidence="3" type="ORF">BRADI_1g28580v3</name>
</gene>
<dbReference type="GO" id="GO:0080120">
    <property type="term" value="P:CAAX-box protein maturation"/>
    <property type="evidence" value="ECO:0007669"/>
    <property type="project" value="UniProtKB-ARBA"/>
</dbReference>
<feature type="transmembrane region" description="Helical" evidence="1">
    <location>
        <begin position="102"/>
        <end position="123"/>
    </location>
</feature>
<organism evidence="3">
    <name type="scientific">Brachypodium distachyon</name>
    <name type="common">Purple false brome</name>
    <name type="synonym">Trachynia distachya</name>
    <dbReference type="NCBI Taxonomy" id="15368"/>
    <lineage>
        <taxon>Eukaryota</taxon>
        <taxon>Viridiplantae</taxon>
        <taxon>Streptophyta</taxon>
        <taxon>Embryophyta</taxon>
        <taxon>Tracheophyta</taxon>
        <taxon>Spermatophyta</taxon>
        <taxon>Magnoliopsida</taxon>
        <taxon>Liliopsida</taxon>
        <taxon>Poales</taxon>
        <taxon>Poaceae</taxon>
        <taxon>BOP clade</taxon>
        <taxon>Pooideae</taxon>
        <taxon>Stipodae</taxon>
        <taxon>Brachypodieae</taxon>
        <taxon>Brachypodium</taxon>
    </lineage>
</organism>
<dbReference type="Gramene" id="KQK16402">
    <property type="protein sequence ID" value="KQK16402"/>
    <property type="gene ID" value="BRADI_1g28580v3"/>
</dbReference>
<reference evidence="3 4" key="1">
    <citation type="journal article" date="2010" name="Nature">
        <title>Genome sequencing and analysis of the model grass Brachypodium distachyon.</title>
        <authorList>
            <consortium name="International Brachypodium Initiative"/>
        </authorList>
    </citation>
    <scope>NUCLEOTIDE SEQUENCE [LARGE SCALE GENOMIC DNA]</scope>
    <source>
        <strain evidence="3">Bd21</strain>
        <strain evidence="4">cv. Bd21</strain>
    </source>
</reference>
<name>A0A0Q3RTL6_BRADI</name>
<evidence type="ECO:0000313" key="5">
    <source>
        <dbReference type="Proteomes" id="UP000008810"/>
    </source>
</evidence>
<evidence type="ECO:0000259" key="2">
    <source>
        <dbReference type="Pfam" id="PF02517"/>
    </source>
</evidence>
<dbReference type="GO" id="GO:0004175">
    <property type="term" value="F:endopeptidase activity"/>
    <property type="evidence" value="ECO:0007669"/>
    <property type="project" value="UniProtKB-ARBA"/>
</dbReference>
<proteinExistence type="predicted"/>
<keyword evidence="1" id="KW-0812">Transmembrane</keyword>
<feature type="transmembrane region" description="Helical" evidence="1">
    <location>
        <begin position="218"/>
        <end position="237"/>
    </location>
</feature>
<dbReference type="AlphaFoldDB" id="A0A0Q3RTL6"/>
<dbReference type="OrthoDB" id="1742244at2759"/>
<sequence length="239" mass="26416">MEYSDLSQDIPWEPDDIWRTFAAYFLVLHIPLSFGGLGVVAKVLHSSSLDPLTTVASTAMLQLGELTLALTLLQYTAKPHHEVRTFFAGKFSLQRSWVKETALWFGCIMSVVSLTSLLADKLIGPEDAYDHILKEILSDGPTSSLLCFFLYSVIAPLSEEMIYRGFLLTGLSSSMKQRDAVIISSIMFSVAHLSGKSFFQLFIIGCTTGLAYCQTGTLASSFTIHSLYNAVILFTMIRS</sequence>
<dbReference type="PANTHER" id="PTHR43592">
    <property type="entry name" value="CAAX AMINO TERMINAL PROTEASE"/>
    <property type="match status" value="1"/>
</dbReference>
<feature type="transmembrane region" description="Helical" evidence="1">
    <location>
        <begin position="21"/>
        <end position="41"/>
    </location>
</feature>
<feature type="domain" description="CAAX prenyl protease 2/Lysostaphin resistance protein A-like" evidence="2">
    <location>
        <begin position="143"/>
        <end position="231"/>
    </location>
</feature>
<dbReference type="Proteomes" id="UP000008810">
    <property type="component" value="Chromosome 1"/>
</dbReference>
<dbReference type="PANTHER" id="PTHR43592:SF4">
    <property type="entry name" value="CAAX AMINO TERMINAL PROTEASE FAMILY PROTEIN"/>
    <property type="match status" value="1"/>
</dbReference>
<dbReference type="ExpressionAtlas" id="A0A0Q3RTL6">
    <property type="expression patterns" value="baseline and differential"/>
</dbReference>
<keyword evidence="1" id="KW-0472">Membrane</keyword>
<keyword evidence="5" id="KW-1185">Reference proteome</keyword>
<keyword evidence="1" id="KW-1133">Transmembrane helix</keyword>
<evidence type="ECO:0000313" key="4">
    <source>
        <dbReference type="EnsemblPlants" id="KQK16402"/>
    </source>
</evidence>
<dbReference type="Pfam" id="PF02517">
    <property type="entry name" value="Rce1-like"/>
    <property type="match status" value="1"/>
</dbReference>
<feature type="transmembrane region" description="Helical" evidence="1">
    <location>
        <begin position="180"/>
        <end position="212"/>
    </location>
</feature>
<reference evidence="3" key="2">
    <citation type="submission" date="2017-06" db="EMBL/GenBank/DDBJ databases">
        <title>WGS assembly of Brachypodium distachyon.</title>
        <authorList>
            <consortium name="The International Brachypodium Initiative"/>
            <person name="Lucas S."/>
            <person name="Harmon-Smith M."/>
            <person name="Lail K."/>
            <person name="Tice H."/>
            <person name="Grimwood J."/>
            <person name="Bruce D."/>
            <person name="Barry K."/>
            <person name="Shu S."/>
            <person name="Lindquist E."/>
            <person name="Wang M."/>
            <person name="Pitluck S."/>
            <person name="Vogel J.P."/>
            <person name="Garvin D.F."/>
            <person name="Mockler T.C."/>
            <person name="Schmutz J."/>
            <person name="Rokhsar D."/>
            <person name="Bevan M.W."/>
        </authorList>
    </citation>
    <scope>NUCLEOTIDE SEQUENCE</scope>
    <source>
        <strain evidence="3">Bd21</strain>
    </source>
</reference>
<accession>A0A0Q3RTL6</accession>